<feature type="binding site" evidence="13">
    <location>
        <position position="120"/>
    </location>
    <ligand>
        <name>Mg(2+)</name>
        <dbReference type="ChEBI" id="CHEBI:18420"/>
    </ligand>
</feature>
<keyword evidence="8 13" id="KW-0460">Magnesium</keyword>
<dbReference type="GO" id="GO:0007059">
    <property type="term" value="P:chromosome segregation"/>
    <property type="evidence" value="ECO:0007669"/>
    <property type="project" value="UniProtKB-UniRule"/>
</dbReference>
<dbReference type="GO" id="GO:0000287">
    <property type="term" value="F:magnesium ion binding"/>
    <property type="evidence" value="ECO:0007669"/>
    <property type="project" value="UniProtKB-UniRule"/>
</dbReference>
<dbReference type="InterPro" id="IPR011856">
    <property type="entry name" value="tRNA_endonuc-like_dom_sf"/>
</dbReference>
<evidence type="ECO:0000256" key="4">
    <source>
        <dbReference type="ARBA" id="ARBA00022723"/>
    </source>
</evidence>
<dbReference type="HAMAP" id="MF_00130">
    <property type="entry name" value="RecU"/>
    <property type="match status" value="1"/>
</dbReference>
<feature type="binding site" evidence="13">
    <location>
        <position position="88"/>
    </location>
    <ligand>
        <name>Mg(2+)</name>
        <dbReference type="ChEBI" id="CHEBI:18420"/>
    </ligand>
</feature>
<evidence type="ECO:0000256" key="3">
    <source>
        <dbReference type="ARBA" id="ARBA00022722"/>
    </source>
</evidence>
<feature type="binding site" evidence="13">
    <location>
        <position position="101"/>
    </location>
    <ligand>
        <name>Mg(2+)</name>
        <dbReference type="ChEBI" id="CHEBI:18420"/>
    </ligand>
</feature>
<evidence type="ECO:0000256" key="2">
    <source>
        <dbReference type="ARBA" id="ARBA00022490"/>
    </source>
</evidence>
<comment type="subcellular location">
    <subcellularLocation>
        <location evidence="1 13">Cytoplasm</location>
    </subcellularLocation>
</comment>
<comment type="caution">
    <text evidence="16">The sequence shown here is derived from an EMBL/GenBank/DDBJ whole genome shotgun (WGS) entry which is preliminary data.</text>
</comment>
<evidence type="ECO:0000256" key="8">
    <source>
        <dbReference type="ARBA" id="ARBA00022842"/>
    </source>
</evidence>
<evidence type="ECO:0000256" key="13">
    <source>
        <dbReference type="HAMAP-Rule" id="MF_00130"/>
    </source>
</evidence>
<dbReference type="GO" id="GO:0005737">
    <property type="term" value="C:cytoplasm"/>
    <property type="evidence" value="ECO:0007669"/>
    <property type="project" value="UniProtKB-SubCell"/>
</dbReference>
<keyword evidence="10 13" id="KW-0234">DNA repair</keyword>
<comment type="similarity">
    <text evidence="11 13">Belongs to the RecU family.</text>
</comment>
<dbReference type="GO" id="GO:0008821">
    <property type="term" value="F:crossover junction DNA endonuclease activity"/>
    <property type="evidence" value="ECO:0007669"/>
    <property type="project" value="UniProtKB-EC"/>
</dbReference>
<dbReference type="GO" id="GO:0006281">
    <property type="term" value="P:DNA repair"/>
    <property type="evidence" value="ECO:0007669"/>
    <property type="project" value="UniProtKB-UniRule"/>
</dbReference>
<dbReference type="EC" id="3.1.21.10" evidence="13 14"/>
<dbReference type="CDD" id="cd22354">
    <property type="entry name" value="RecU-like"/>
    <property type="match status" value="1"/>
</dbReference>
<comment type="function">
    <text evidence="13">Endonuclease that resolves Holliday junction intermediates in genetic recombination. Cleaves mobile four-strand junctions by introducing symmetrical nicks in paired strands. Promotes annealing of linear ssDNA with homologous dsDNA. Required for DNA repair, homologous recombination and chromosome segregation.</text>
</comment>
<comment type="cofactor">
    <cofactor evidence="13">
        <name>Mg(2+)</name>
        <dbReference type="ChEBI" id="CHEBI:18420"/>
    </cofactor>
    <text evidence="13">Binds 1 Mg(2+) ion per subunit.</text>
</comment>
<sequence length="211" mass="23767">MAIKYPNGVNPARHTPAGNPQLSTTPSTAKRGMTLESELNQSNQYYVTTGQAVIYKKPTPIQLVKVDYPKRSAAVVKEAYFRRPSTTDYNGVYRGKYLDFDAKETQHLTSFPLKNFHKHQIDHFRRCLKQAGICFAIIRFTKLHQTYLYPAALLIKAWDAQANGARKSIPLSTIQQDGFVIPNRLAPPLDYLVAVDQYLATINLGGSHEVK</sequence>
<proteinExistence type="inferred from homology"/>
<evidence type="ECO:0000256" key="10">
    <source>
        <dbReference type="ARBA" id="ARBA00023204"/>
    </source>
</evidence>
<evidence type="ECO:0000313" key="16">
    <source>
        <dbReference type="EMBL" id="KRL94012.1"/>
    </source>
</evidence>
<dbReference type="InterPro" id="IPR011335">
    <property type="entry name" value="Restrct_endonuc-II-like"/>
</dbReference>
<dbReference type="GO" id="GO:0006310">
    <property type="term" value="P:DNA recombination"/>
    <property type="evidence" value="ECO:0007669"/>
    <property type="project" value="UniProtKB-UniRule"/>
</dbReference>
<evidence type="ECO:0000256" key="6">
    <source>
        <dbReference type="ARBA" id="ARBA00022763"/>
    </source>
</evidence>
<keyword evidence="17" id="KW-1185">Reference proteome</keyword>
<evidence type="ECO:0000256" key="1">
    <source>
        <dbReference type="ARBA" id="ARBA00004496"/>
    </source>
</evidence>
<dbReference type="Proteomes" id="UP000051084">
    <property type="component" value="Unassembled WGS sequence"/>
</dbReference>
<dbReference type="NCBIfam" id="TIGR00648">
    <property type="entry name" value="recU"/>
    <property type="match status" value="1"/>
</dbReference>
<evidence type="ECO:0000256" key="15">
    <source>
        <dbReference type="SAM" id="MobiDB-lite"/>
    </source>
</evidence>
<dbReference type="RefSeq" id="WP_056995681.1">
    <property type="nucleotide sequence ID" value="NZ_AZGC01000039.1"/>
</dbReference>
<gene>
    <name evidence="13" type="primary">recU</name>
    <name evidence="16" type="ORF">FC21_GL001484</name>
</gene>
<dbReference type="PATRIC" id="fig|1423742.4.peg.1538"/>
<evidence type="ECO:0000256" key="12">
    <source>
        <dbReference type="ARBA" id="ARBA00029523"/>
    </source>
</evidence>
<evidence type="ECO:0000256" key="5">
    <source>
        <dbReference type="ARBA" id="ARBA00022759"/>
    </source>
</evidence>
<evidence type="ECO:0000256" key="14">
    <source>
        <dbReference type="NCBIfam" id="TIGR00648"/>
    </source>
</evidence>
<dbReference type="Pfam" id="PF03838">
    <property type="entry name" value="RecU"/>
    <property type="match status" value="1"/>
</dbReference>
<evidence type="ECO:0000256" key="11">
    <source>
        <dbReference type="ARBA" id="ARBA00023447"/>
    </source>
</evidence>
<dbReference type="PIRSF" id="PIRSF037785">
    <property type="entry name" value="RecU"/>
    <property type="match status" value="1"/>
</dbReference>
<evidence type="ECO:0000256" key="7">
    <source>
        <dbReference type="ARBA" id="ARBA00022801"/>
    </source>
</evidence>
<feature type="site" description="Transition state stabilizer" evidence="13">
    <location>
        <position position="103"/>
    </location>
</feature>
<keyword evidence="7 13" id="KW-0378">Hydrolase</keyword>
<keyword evidence="3 13" id="KW-0540">Nuclease</keyword>
<feature type="compositionally biased region" description="Polar residues" evidence="15">
    <location>
        <begin position="18"/>
        <end position="28"/>
    </location>
</feature>
<keyword evidence="5 13" id="KW-0255">Endonuclease</keyword>
<evidence type="ECO:0000256" key="9">
    <source>
        <dbReference type="ARBA" id="ARBA00023172"/>
    </source>
</evidence>
<keyword evidence="4 13" id="KW-0479">Metal-binding</keyword>
<dbReference type="InterPro" id="IPR004612">
    <property type="entry name" value="Resolv_RecU"/>
</dbReference>
<dbReference type="OrthoDB" id="9783592at2"/>
<name>A0A0R1UL68_9LACO</name>
<reference evidence="16 17" key="1">
    <citation type="journal article" date="2015" name="Genome Announc.">
        <title>Expanding the biotechnology potential of lactobacilli through comparative genomics of 213 strains and associated genera.</title>
        <authorList>
            <person name="Sun Z."/>
            <person name="Harris H.M."/>
            <person name="McCann A."/>
            <person name="Guo C."/>
            <person name="Argimon S."/>
            <person name="Zhang W."/>
            <person name="Yang X."/>
            <person name="Jeffery I.B."/>
            <person name="Cooney J.C."/>
            <person name="Kagawa T.F."/>
            <person name="Liu W."/>
            <person name="Song Y."/>
            <person name="Salvetti E."/>
            <person name="Wrobel A."/>
            <person name="Rasinkangas P."/>
            <person name="Parkhill J."/>
            <person name="Rea M.C."/>
            <person name="O'Sullivan O."/>
            <person name="Ritari J."/>
            <person name="Douillard F.P."/>
            <person name="Paul Ross R."/>
            <person name="Yang R."/>
            <person name="Briner A.E."/>
            <person name="Felis G.E."/>
            <person name="de Vos W.M."/>
            <person name="Barrangou R."/>
            <person name="Klaenhammer T.R."/>
            <person name="Caufield P.W."/>
            <person name="Cui Y."/>
            <person name="Zhang H."/>
            <person name="O'Toole P.W."/>
        </authorList>
    </citation>
    <scope>NUCLEOTIDE SEQUENCE [LARGE SCALE GENOMIC DNA]</scope>
    <source>
        <strain evidence="16 17">DSM 18793</strain>
    </source>
</reference>
<feature type="binding site" evidence="13">
    <location>
        <position position="86"/>
    </location>
    <ligand>
        <name>Mg(2+)</name>
        <dbReference type="ChEBI" id="CHEBI:18420"/>
    </ligand>
</feature>
<feature type="region of interest" description="Disordered" evidence="15">
    <location>
        <begin position="1"/>
        <end position="28"/>
    </location>
</feature>
<dbReference type="EMBL" id="AZGC01000039">
    <property type="protein sequence ID" value="KRL94012.1"/>
    <property type="molecule type" value="Genomic_DNA"/>
</dbReference>
<evidence type="ECO:0000313" key="17">
    <source>
        <dbReference type="Proteomes" id="UP000051084"/>
    </source>
</evidence>
<dbReference type="Gene3D" id="3.40.1350.10">
    <property type="match status" value="1"/>
</dbReference>
<protein>
    <recommendedName>
        <fullName evidence="12 13">Holliday junction resolvase RecU</fullName>
        <ecNumber evidence="13 14">3.1.21.10</ecNumber>
    </recommendedName>
    <alternativeName>
        <fullName evidence="13">Recombination protein U homolog</fullName>
    </alternativeName>
</protein>
<keyword evidence="6 13" id="KW-0227">DNA damage</keyword>
<accession>A0A0R1UL68</accession>
<organism evidence="16 17">
    <name type="scientific">Limosilactobacillus equigenerosi DSM 18793 = JCM 14505</name>
    <dbReference type="NCBI Taxonomy" id="1423742"/>
    <lineage>
        <taxon>Bacteria</taxon>
        <taxon>Bacillati</taxon>
        <taxon>Bacillota</taxon>
        <taxon>Bacilli</taxon>
        <taxon>Lactobacillales</taxon>
        <taxon>Lactobacillaceae</taxon>
        <taxon>Limosilactobacillus</taxon>
    </lineage>
</organism>
<dbReference type="SUPFAM" id="SSF52980">
    <property type="entry name" value="Restriction endonuclease-like"/>
    <property type="match status" value="1"/>
</dbReference>
<comment type="catalytic activity">
    <reaction evidence="13">
        <text>Endonucleolytic cleavage at a junction such as a reciprocal single-stranded crossover between two homologous DNA duplexes (Holliday junction).</text>
        <dbReference type="EC" id="3.1.21.10"/>
    </reaction>
</comment>
<keyword evidence="2 13" id="KW-0963">Cytoplasm</keyword>
<dbReference type="GO" id="GO:0003676">
    <property type="term" value="F:nucleic acid binding"/>
    <property type="evidence" value="ECO:0007669"/>
    <property type="project" value="InterPro"/>
</dbReference>
<dbReference type="AlphaFoldDB" id="A0A0R1UL68"/>
<dbReference type="STRING" id="417373.GCA_001570685_00575"/>
<dbReference type="NCBIfam" id="NF002584">
    <property type="entry name" value="PRK02234.1-5"/>
    <property type="match status" value="1"/>
</dbReference>
<keyword evidence="9 13" id="KW-0233">DNA recombination</keyword>